<evidence type="ECO:0000313" key="12">
    <source>
        <dbReference type="Proteomes" id="UP000317650"/>
    </source>
</evidence>
<gene>
    <name evidence="11" type="ORF">C4D60_Mb01t17850</name>
</gene>
<keyword evidence="5 8" id="KW-0812">Transmembrane</keyword>
<comment type="similarity">
    <text evidence="2 8">Belongs to the Casparian strip membrane proteins (CASP) family.</text>
</comment>
<evidence type="ECO:0000256" key="8">
    <source>
        <dbReference type="RuleBase" id="RU361233"/>
    </source>
</evidence>
<organism evidence="11 12">
    <name type="scientific">Musa balbisiana</name>
    <name type="common">Banana</name>
    <dbReference type="NCBI Taxonomy" id="52838"/>
    <lineage>
        <taxon>Eukaryota</taxon>
        <taxon>Viridiplantae</taxon>
        <taxon>Streptophyta</taxon>
        <taxon>Embryophyta</taxon>
        <taxon>Tracheophyta</taxon>
        <taxon>Spermatophyta</taxon>
        <taxon>Magnoliopsida</taxon>
        <taxon>Liliopsida</taxon>
        <taxon>Zingiberales</taxon>
        <taxon>Musaceae</taxon>
        <taxon>Musa</taxon>
    </lineage>
</organism>
<dbReference type="EMBL" id="PYDT01000004">
    <property type="protein sequence ID" value="THU63631.1"/>
    <property type="molecule type" value="Genomic_DNA"/>
</dbReference>
<keyword evidence="6 8" id="KW-1133">Transmembrane helix</keyword>
<evidence type="ECO:0000256" key="7">
    <source>
        <dbReference type="ARBA" id="ARBA00023136"/>
    </source>
</evidence>
<evidence type="ECO:0000256" key="4">
    <source>
        <dbReference type="ARBA" id="ARBA00022475"/>
    </source>
</evidence>
<dbReference type="AlphaFoldDB" id="A0A4S8JN80"/>
<sequence length="193" mass="20534">MESQFRPGFDGTQGYNEGSPPSTNLPGYILRFLAVVFTLISTVVMGAAKEIVTLLIRDPLTNETTTLMATVKSTYSAGYVYFVIVNAVVLFCSVIELVISIAKRAGSGGTLFALSVADLVMLVLLFSGNGAATAISVVAENGQENLAGWDRICDTASKFCARVNAAIAMSMLASVAYLLLVLLGMIALRRRSY</sequence>
<evidence type="ECO:0000256" key="9">
    <source>
        <dbReference type="SAM" id="MobiDB-lite"/>
    </source>
</evidence>
<dbReference type="NCBIfam" id="TIGR01569">
    <property type="entry name" value="A_tha_TIGR01569"/>
    <property type="match status" value="1"/>
</dbReference>
<accession>A0A4S8JN80</accession>
<dbReference type="InterPro" id="IPR006702">
    <property type="entry name" value="CASP_dom"/>
</dbReference>
<dbReference type="Pfam" id="PF04535">
    <property type="entry name" value="CASP_dom"/>
    <property type="match status" value="1"/>
</dbReference>
<keyword evidence="4 8" id="KW-1003">Cell membrane</keyword>
<feature type="region of interest" description="Disordered" evidence="9">
    <location>
        <begin position="1"/>
        <end position="20"/>
    </location>
</feature>
<comment type="subcellular location">
    <subcellularLocation>
        <location evidence="1 8">Cell membrane</location>
        <topology evidence="1 8">Multi-pass membrane protein</topology>
    </subcellularLocation>
</comment>
<dbReference type="InterPro" id="IPR044173">
    <property type="entry name" value="CASPL"/>
</dbReference>
<feature type="transmembrane region" description="Helical" evidence="8">
    <location>
        <begin position="111"/>
        <end position="139"/>
    </location>
</feature>
<comment type="caution">
    <text evidence="11">The sequence shown here is derived from an EMBL/GenBank/DDBJ whole genome shotgun (WGS) entry which is preliminary data.</text>
</comment>
<evidence type="ECO:0000313" key="11">
    <source>
        <dbReference type="EMBL" id="THU63631.1"/>
    </source>
</evidence>
<keyword evidence="12" id="KW-1185">Reference proteome</keyword>
<proteinExistence type="inferred from homology"/>
<dbReference type="PANTHER" id="PTHR36488:SF8">
    <property type="entry name" value="CASP-LIKE PROTEIN 1U1"/>
    <property type="match status" value="1"/>
</dbReference>
<comment type="subunit">
    <text evidence="3 8">Homodimer and heterodimers.</text>
</comment>
<name>A0A4S8JN80_MUSBA</name>
<evidence type="ECO:0000256" key="6">
    <source>
        <dbReference type="ARBA" id="ARBA00022989"/>
    </source>
</evidence>
<feature type="transmembrane region" description="Helical" evidence="8">
    <location>
        <begin position="165"/>
        <end position="188"/>
    </location>
</feature>
<dbReference type="GO" id="GO:0005886">
    <property type="term" value="C:plasma membrane"/>
    <property type="evidence" value="ECO:0007669"/>
    <property type="project" value="UniProtKB-SubCell"/>
</dbReference>
<evidence type="ECO:0000259" key="10">
    <source>
        <dbReference type="Pfam" id="PF04535"/>
    </source>
</evidence>
<reference evidence="11 12" key="1">
    <citation type="journal article" date="2019" name="Nat. Plants">
        <title>Genome sequencing of Musa balbisiana reveals subgenome evolution and function divergence in polyploid bananas.</title>
        <authorList>
            <person name="Yao X."/>
        </authorList>
    </citation>
    <scope>NUCLEOTIDE SEQUENCE [LARGE SCALE GENOMIC DNA]</scope>
    <source>
        <strain evidence="12">cv. DH-PKW</strain>
        <tissue evidence="11">Leaves</tissue>
    </source>
</reference>
<evidence type="ECO:0000256" key="1">
    <source>
        <dbReference type="ARBA" id="ARBA00004651"/>
    </source>
</evidence>
<feature type="domain" description="Casparian strip membrane protein" evidence="10">
    <location>
        <begin position="27"/>
        <end position="176"/>
    </location>
</feature>
<dbReference type="STRING" id="52838.A0A4S8JN80"/>
<feature type="transmembrane region" description="Helical" evidence="8">
    <location>
        <begin position="28"/>
        <end position="48"/>
    </location>
</feature>
<evidence type="ECO:0000256" key="2">
    <source>
        <dbReference type="ARBA" id="ARBA00007651"/>
    </source>
</evidence>
<dbReference type="InterPro" id="IPR006459">
    <property type="entry name" value="CASP/CASPL"/>
</dbReference>
<evidence type="ECO:0000256" key="3">
    <source>
        <dbReference type="ARBA" id="ARBA00011489"/>
    </source>
</evidence>
<evidence type="ECO:0000256" key="5">
    <source>
        <dbReference type="ARBA" id="ARBA00022692"/>
    </source>
</evidence>
<dbReference type="Proteomes" id="UP000317650">
    <property type="component" value="Chromosome 1"/>
</dbReference>
<feature type="transmembrane region" description="Helical" evidence="8">
    <location>
        <begin position="78"/>
        <end position="99"/>
    </location>
</feature>
<protein>
    <recommendedName>
        <fullName evidence="8">CASP-like protein</fullName>
    </recommendedName>
</protein>
<dbReference type="PANTHER" id="PTHR36488">
    <property type="entry name" value="CASP-LIKE PROTEIN 1U1"/>
    <property type="match status" value="1"/>
</dbReference>
<keyword evidence="7 8" id="KW-0472">Membrane</keyword>